<dbReference type="PANTHER" id="PTHR36688:SF1">
    <property type="entry name" value="ENDONUCLEASE_EXONUCLEASE_PHOSPHATASE DOMAIN-CONTAINING PROTEIN"/>
    <property type="match status" value="1"/>
</dbReference>
<gene>
    <name evidence="2" type="ORF">TSG867_LOCUS4326</name>
</gene>
<reference evidence="2" key="1">
    <citation type="submission" date="2021-02" db="EMBL/GenBank/DDBJ databases">
        <authorList>
            <person name="Nowell W R."/>
        </authorList>
    </citation>
    <scope>NUCLEOTIDE SEQUENCE</scope>
</reference>
<accession>A0A820G1H5</accession>
<evidence type="ECO:0000313" key="3">
    <source>
        <dbReference type="Proteomes" id="UP000663862"/>
    </source>
</evidence>
<comment type="caution">
    <text evidence="2">The sequence shown here is derived from an EMBL/GenBank/DDBJ whole genome shotgun (WGS) entry which is preliminary data.</text>
</comment>
<sequence length="302" mass="34439">MNGTEDVTKMLALMNQNVLDMKENTDRIDEKLDRINDKVNQSALDTELHQETLEKLLPICVSIGKDQKLVEKILAEWFTSGTLENISPKEIQTGRTPLNILCYNVQGWGPDALKLRYWAETNRLVPAEQYGFRPDCLLQTRVLSTYQQVKNNMTPNIPTLAVYVDYQKAYSQVWHKGLAVKLIRMSIPLGLLRLIILWLNDRRVHVIFGENKSKILKTRIGLPQGSSLSPYLFIVYHSDLVTCLSAFSSHIFADDLNVLISPPTCRGVKPMIKFLEEERTKICNKIAYCSKNGNNQLISQNS</sequence>
<dbReference type="AlphaFoldDB" id="A0A820G1H5"/>
<proteinExistence type="predicted"/>
<dbReference type="Proteomes" id="UP000663862">
    <property type="component" value="Unassembled WGS sequence"/>
</dbReference>
<dbReference type="Pfam" id="PF00078">
    <property type="entry name" value="RVT_1"/>
    <property type="match status" value="1"/>
</dbReference>
<evidence type="ECO:0000313" key="2">
    <source>
        <dbReference type="EMBL" id="CAF4270847.1"/>
    </source>
</evidence>
<protein>
    <recommendedName>
        <fullName evidence="1">Reverse transcriptase domain-containing protein</fullName>
    </recommendedName>
</protein>
<dbReference type="InterPro" id="IPR000477">
    <property type="entry name" value="RT_dom"/>
</dbReference>
<evidence type="ECO:0000259" key="1">
    <source>
        <dbReference type="PROSITE" id="PS50878"/>
    </source>
</evidence>
<dbReference type="PROSITE" id="PS50878">
    <property type="entry name" value="RT_POL"/>
    <property type="match status" value="1"/>
</dbReference>
<name>A0A820G1H5_9BILA</name>
<dbReference type="EMBL" id="CAJOBQ010000139">
    <property type="protein sequence ID" value="CAF4270847.1"/>
    <property type="molecule type" value="Genomic_DNA"/>
</dbReference>
<feature type="domain" description="Reverse transcriptase" evidence="1">
    <location>
        <begin position="1"/>
        <end position="302"/>
    </location>
</feature>
<dbReference type="InterPro" id="IPR052560">
    <property type="entry name" value="RdDP_mobile_element"/>
</dbReference>
<dbReference type="PANTHER" id="PTHR36688">
    <property type="entry name" value="ENDO/EXONUCLEASE/PHOSPHATASE DOMAIN-CONTAINING PROTEIN"/>
    <property type="match status" value="1"/>
</dbReference>
<organism evidence="2 3">
    <name type="scientific">Rotaria socialis</name>
    <dbReference type="NCBI Taxonomy" id="392032"/>
    <lineage>
        <taxon>Eukaryota</taxon>
        <taxon>Metazoa</taxon>
        <taxon>Spiralia</taxon>
        <taxon>Gnathifera</taxon>
        <taxon>Rotifera</taxon>
        <taxon>Eurotatoria</taxon>
        <taxon>Bdelloidea</taxon>
        <taxon>Philodinida</taxon>
        <taxon>Philodinidae</taxon>
        <taxon>Rotaria</taxon>
    </lineage>
</organism>